<sequence>MIKFFQCVTCDVITRTVRVKFKLSWWSYLVEDMFYGDWENIHVAKIIASDDRIDSKPIDYDGLFALKVEQVCRNFAPVNFAPRGNFAPVSLWRPLASISRWRPSYLGANYTSPYRAVRHDETFVQ</sequence>
<protein>
    <submittedName>
        <fullName evidence="2">Uncharacterized protein</fullName>
    </submittedName>
</protein>
<dbReference type="Proteomes" id="UP000887565">
    <property type="component" value="Unplaced"/>
</dbReference>
<reference evidence="2" key="1">
    <citation type="submission" date="2022-11" db="UniProtKB">
        <authorList>
            <consortium name="WormBaseParasite"/>
        </authorList>
    </citation>
    <scope>IDENTIFICATION</scope>
</reference>
<dbReference type="AlphaFoldDB" id="A0A915I610"/>
<evidence type="ECO:0000313" key="2">
    <source>
        <dbReference type="WBParaSite" id="nRc.2.0.1.t09574-RA"/>
    </source>
</evidence>
<name>A0A915I610_ROMCU</name>
<accession>A0A915I610</accession>
<evidence type="ECO:0000313" key="1">
    <source>
        <dbReference type="Proteomes" id="UP000887565"/>
    </source>
</evidence>
<dbReference type="WBParaSite" id="nRc.2.0.1.t09574-RA">
    <property type="protein sequence ID" value="nRc.2.0.1.t09574-RA"/>
    <property type="gene ID" value="nRc.2.0.1.g09574"/>
</dbReference>
<keyword evidence="1" id="KW-1185">Reference proteome</keyword>
<organism evidence="1 2">
    <name type="scientific">Romanomermis culicivorax</name>
    <name type="common">Nematode worm</name>
    <dbReference type="NCBI Taxonomy" id="13658"/>
    <lineage>
        <taxon>Eukaryota</taxon>
        <taxon>Metazoa</taxon>
        <taxon>Ecdysozoa</taxon>
        <taxon>Nematoda</taxon>
        <taxon>Enoplea</taxon>
        <taxon>Dorylaimia</taxon>
        <taxon>Mermithida</taxon>
        <taxon>Mermithoidea</taxon>
        <taxon>Mermithidae</taxon>
        <taxon>Romanomermis</taxon>
    </lineage>
</organism>
<proteinExistence type="predicted"/>